<keyword evidence="1" id="KW-0805">Transcription regulation</keyword>
<keyword evidence="6" id="KW-1185">Reference proteome</keyword>
<proteinExistence type="predicted"/>
<dbReference type="OrthoDB" id="474800at2"/>
<dbReference type="GO" id="GO:0003677">
    <property type="term" value="F:DNA binding"/>
    <property type="evidence" value="ECO:0007669"/>
    <property type="project" value="UniProtKB-KW"/>
</dbReference>
<dbReference type="SUPFAM" id="SSF88659">
    <property type="entry name" value="Sigma3 and sigma4 domains of RNA polymerase sigma factors"/>
    <property type="match status" value="1"/>
</dbReference>
<dbReference type="KEGG" id="acy:Anacy_6105"/>
<dbReference type="PATRIC" id="fig|272123.3.peg.6635"/>
<evidence type="ECO:0000313" key="6">
    <source>
        <dbReference type="Proteomes" id="UP000010474"/>
    </source>
</evidence>
<dbReference type="InterPro" id="IPR013324">
    <property type="entry name" value="RNA_pol_sigma_r3/r4-like"/>
</dbReference>
<dbReference type="AlphaFoldDB" id="K9ZQC2"/>
<dbReference type="PANTHER" id="PTHR30385:SF7">
    <property type="entry name" value="RNA POLYMERASE SIGMA FACTOR FLIA"/>
    <property type="match status" value="1"/>
</dbReference>
<keyword evidence="3" id="KW-0238">DNA-binding</keyword>
<dbReference type="Gene3D" id="1.20.140.160">
    <property type="match status" value="1"/>
</dbReference>
<evidence type="ECO:0000256" key="1">
    <source>
        <dbReference type="ARBA" id="ARBA00023015"/>
    </source>
</evidence>
<reference evidence="6" key="1">
    <citation type="journal article" date="2013" name="Proc. Natl. Acad. Sci. U.S.A.">
        <title>Improving the coverage of the cyanobacterial phylum using diversity-driven genome sequencing.</title>
        <authorList>
            <person name="Shih P.M."/>
            <person name="Wu D."/>
            <person name="Latifi A."/>
            <person name="Axen S.D."/>
            <person name="Fewer D.P."/>
            <person name="Talla E."/>
            <person name="Calteau A."/>
            <person name="Cai F."/>
            <person name="Tandeau de Marsac N."/>
            <person name="Rippka R."/>
            <person name="Herdman M."/>
            <person name="Sivonen K."/>
            <person name="Coursin T."/>
            <person name="Laurent T."/>
            <person name="Goodwin L."/>
            <person name="Nolan M."/>
            <person name="Davenport K.W."/>
            <person name="Han C.S."/>
            <person name="Rubin E.M."/>
            <person name="Eisen J.A."/>
            <person name="Woyke T."/>
            <person name="Gugger M."/>
            <person name="Kerfeld C.A."/>
        </authorList>
    </citation>
    <scope>NUCLEOTIDE SEQUENCE [LARGE SCALE GENOMIC DNA]</scope>
    <source>
        <strain evidence="6">ATCC 27899 / PCC 7122</strain>
    </source>
</reference>
<evidence type="ECO:0008006" key="7">
    <source>
        <dbReference type="Google" id="ProtNLM"/>
    </source>
</evidence>
<dbReference type="HOGENOM" id="CLU_537093_0_0_3"/>
<evidence type="ECO:0000313" key="5">
    <source>
        <dbReference type="EMBL" id="AFZ61376.1"/>
    </source>
</evidence>
<dbReference type="GO" id="GO:0016987">
    <property type="term" value="F:sigma factor activity"/>
    <property type="evidence" value="ECO:0007669"/>
    <property type="project" value="UniProtKB-KW"/>
</dbReference>
<organism evidence="5 6">
    <name type="scientific">Anabaena cylindrica (strain ATCC 27899 / PCC 7122)</name>
    <dbReference type="NCBI Taxonomy" id="272123"/>
    <lineage>
        <taxon>Bacteria</taxon>
        <taxon>Bacillati</taxon>
        <taxon>Cyanobacteriota</taxon>
        <taxon>Cyanophyceae</taxon>
        <taxon>Nostocales</taxon>
        <taxon>Nostocaceae</taxon>
        <taxon>Anabaena</taxon>
    </lineage>
</organism>
<dbReference type="EMBL" id="CP003663">
    <property type="protein sequence ID" value="AFZ61376.1"/>
    <property type="molecule type" value="Genomic_DNA"/>
</dbReference>
<protein>
    <recommendedName>
        <fullName evidence="7">RNA polymerase sigma factor, sigma-70 family</fullName>
    </recommendedName>
</protein>
<sequence length="507" mass="59173">MDKSNSNLIYLFATFPKLMEHNFHSPISWQYIPRLKRNIEKLIADRPDISEIILLHYFIDDFRNNSNSSLSKEHLVAFASKNAIKTAYNFRRNINNLGKNSNNNPDSFQELIQLSLLAASNTEKIFTNFDSSKINTNYSCFSLRNYIQKRIEGIIDDELRKQDSMKTFKRSCCSLLRQVSRKQLIEALKRQNYREPLLSQYILIWEGFKSIYAPQQPGENRNLSSLSGEQYRDIINLYQKSKNLYPITDLETSSVDVNFVQQCLESICSAIRIFKEMPTSTILNSPSTSNENSPEMIDELTDETSIPVNVEAVFINEGQEQINTFLKQAIQNLDEDRQKRLFLRYALDMTDTEIGAEISKDQSSVGRRHKTILSELITKITQYLRKNDDDTPDIKRLEEIKNYLDEYLLQYYCMLIFSFFKDSKSSLQPQQINVLNLHYWQKINEQQLSDSLQKSPQEIEQFILNAQIDIETKMIDQIKETLKITLNSPAQDQLKTKIVSLLKIYVQ</sequence>
<dbReference type="Proteomes" id="UP000010474">
    <property type="component" value="Plasmid pANACY.04"/>
</dbReference>
<keyword evidence="5" id="KW-0614">Plasmid</keyword>
<accession>K9ZQC2</accession>
<name>K9ZQC2_ANACC</name>
<evidence type="ECO:0000256" key="4">
    <source>
        <dbReference type="ARBA" id="ARBA00023163"/>
    </source>
</evidence>
<geneLocation type="plasmid" evidence="5 6">
    <name>pANACY.04</name>
</geneLocation>
<gene>
    <name evidence="5" type="ordered locus">Anacy_6105</name>
</gene>
<evidence type="ECO:0000256" key="3">
    <source>
        <dbReference type="ARBA" id="ARBA00023125"/>
    </source>
</evidence>
<keyword evidence="4" id="KW-0804">Transcription</keyword>
<dbReference type="PANTHER" id="PTHR30385">
    <property type="entry name" value="SIGMA FACTOR F FLAGELLAR"/>
    <property type="match status" value="1"/>
</dbReference>
<dbReference type="RefSeq" id="WP_015217837.1">
    <property type="nucleotide sequence ID" value="NC_019774.1"/>
</dbReference>
<evidence type="ECO:0000256" key="2">
    <source>
        <dbReference type="ARBA" id="ARBA00023082"/>
    </source>
</evidence>
<keyword evidence="2" id="KW-0731">Sigma factor</keyword>